<keyword evidence="1" id="KW-1133">Transmembrane helix</keyword>
<proteinExistence type="predicted"/>
<name>A0A4R8LLI0_9BACL</name>
<dbReference type="RefSeq" id="WP_134160039.1">
    <property type="nucleotide sequence ID" value="NZ_BSUS01000001.1"/>
</dbReference>
<evidence type="ECO:0000256" key="1">
    <source>
        <dbReference type="SAM" id="Phobius"/>
    </source>
</evidence>
<evidence type="ECO:0000313" key="2">
    <source>
        <dbReference type="EMBL" id="TDY44624.1"/>
    </source>
</evidence>
<organism evidence="2 3">
    <name type="scientific">Alicyclobacillus sacchari</name>
    <dbReference type="NCBI Taxonomy" id="392010"/>
    <lineage>
        <taxon>Bacteria</taxon>
        <taxon>Bacillati</taxon>
        <taxon>Bacillota</taxon>
        <taxon>Bacilli</taxon>
        <taxon>Bacillales</taxon>
        <taxon>Alicyclobacillaceae</taxon>
        <taxon>Alicyclobacillus</taxon>
    </lineage>
</organism>
<dbReference type="Proteomes" id="UP000294581">
    <property type="component" value="Unassembled WGS sequence"/>
</dbReference>
<sequence>MWRRSKWIWFVGIPLLLIAAFFADWGYVYSTHSTPQKAQAASDPSVGPFETVKFAKGVVLITPSGQPNSYTAWYMTKSFWGWHVSGISNAVAGLSPQNYNVDFEPFTFDGQTFVWGTVMIPIKEIVYHHNGKTYTASIGKLSVWHMILPFKQTLFPHSEWTMVLPDGKTAPLFK</sequence>
<accession>A0A4R8LLI0</accession>
<reference evidence="2 3" key="1">
    <citation type="submission" date="2019-03" db="EMBL/GenBank/DDBJ databases">
        <title>Genomic Encyclopedia of Type Strains, Phase IV (KMG-IV): sequencing the most valuable type-strain genomes for metagenomic binning, comparative biology and taxonomic classification.</title>
        <authorList>
            <person name="Goeker M."/>
        </authorList>
    </citation>
    <scope>NUCLEOTIDE SEQUENCE [LARGE SCALE GENOMIC DNA]</scope>
    <source>
        <strain evidence="2 3">DSM 17974</strain>
    </source>
</reference>
<keyword evidence="1" id="KW-0472">Membrane</keyword>
<comment type="caution">
    <text evidence="2">The sequence shown here is derived from an EMBL/GenBank/DDBJ whole genome shotgun (WGS) entry which is preliminary data.</text>
</comment>
<gene>
    <name evidence="2" type="ORF">C7445_109123</name>
</gene>
<evidence type="ECO:0000313" key="3">
    <source>
        <dbReference type="Proteomes" id="UP000294581"/>
    </source>
</evidence>
<keyword evidence="3" id="KW-1185">Reference proteome</keyword>
<dbReference type="AlphaFoldDB" id="A0A4R8LLI0"/>
<feature type="transmembrane region" description="Helical" evidence="1">
    <location>
        <begin position="7"/>
        <end position="28"/>
    </location>
</feature>
<dbReference type="OrthoDB" id="4822551at2"/>
<dbReference type="EMBL" id="SORF01000009">
    <property type="protein sequence ID" value="TDY44624.1"/>
    <property type="molecule type" value="Genomic_DNA"/>
</dbReference>
<keyword evidence="1" id="KW-0812">Transmembrane</keyword>
<protein>
    <submittedName>
        <fullName evidence="2">Uncharacterized protein</fullName>
    </submittedName>
</protein>